<sequence length="1167" mass="126426">MKSIKWVLFFAIAFGLFSTAIFQPPGLTSPEPIGQFLNNTFPRNNVVQPPYEIAFPNITFNSPLNFNLVPGQNKFVIGQRNGQIYWFENDENTPQKNLLVDLSDEVAIVRDGGFLGLAIHPQFGNAGKNFIYIYYSTKSVTGDTTLEGPPLGLSCGLERFHGNYLHLERFEVNPNNFTFIDGSLVTMFKLQLYNTTHRGGGMEFGDDGFLYLTTGDQSTYKSSQSISDNLDGGVLRLDVDKDPSKSHAPIRTMPADAGESDEFSGIEYWIPNDNPFNNNDGSIFEEYYTLGHRNPHRMTKDRETGTFYIGEIGESKHEEINVVVKGKNYGWPVYEGNAGPSTFCSPNLLNNMPHERPLVEFPRADANAIMGGYVYRGSNIPELYGKYICADFGTGDEIWSVDTTNGNYELLGNFLPTNIISFGQDYDGELYLLKQGENVNLYRLVPTELDVATIPSTLSETGAFSSLEDLTVVDGFIPYELIDPFWSDGALKKRWLAIPNDGTHNTPGERISYSENGDWDFPTGTVIIKHFEFPIDENNPSLTKKIETRFSIKGEDGNFYFLTYNWNDQETEAFLQETGIEEPIQVTTLGGGTKTVQWHFPSNAECIGCHNSTTKGSLGLRTRYLNKDFTYESSGITANQLVTLSHLGIIEQNISDTNTSNFLTHSSIYDTNASLEQRARSYLDLNCAYCHRPGASGDRANFDLRLTNSLDETGLLNAEANTPLGLSPTEKIIDPGNASNSILYHRVNSVDPSIMMPQLAKNEIDIEGVTLLEQWINQLNPNTNTGEPAEIVYRINCGGQTIPSTDSGPNWANDSGQGFFNGTGHSVNTGNLGGTGGISNSVRHFSVPSYIGAELYQNIFASQRWDPGESPEMTYNIPIQNGDYSVNLYVGNDFGGTGEIGDRVFDITIEGLIVESDFDPVSEFGHLVGGMLSYPVTISDGVLNIGFLHIIENPLISGIEVIIPGEVEDPEPDPLVLSAIADRSDVVGATIGFDAQASGGDVSEPLSYVMTGAPSGMGIDSSTGSISGTIATGADTGGPLSDGVYQVTVTASRAGSTDVSTSFEWTVTADDPAPGPLVLSAIADRSDVVGATVGFDAQASGGDVSEPLSYVMTGAPSGMGIDSSTGSISGTIATGADTGGPLNDGVYQVTVTASRTGSTDVSTSFEW</sequence>
<feature type="domain" description="Malectin" evidence="3">
    <location>
        <begin position="792"/>
        <end position="958"/>
    </location>
</feature>
<dbReference type="SUPFAM" id="SSF48695">
    <property type="entry name" value="Multiheme cytochromes"/>
    <property type="match status" value="1"/>
</dbReference>
<evidence type="ECO:0000259" key="3">
    <source>
        <dbReference type="Pfam" id="PF11721"/>
    </source>
</evidence>
<feature type="signal peptide" evidence="1">
    <location>
        <begin position="1"/>
        <end position="22"/>
    </location>
</feature>
<feature type="chain" id="PRO_5045342619" description="Glucose/Sorbosone dehydrogenase domain-containing protein" evidence="1">
    <location>
        <begin position="23"/>
        <end position="1167"/>
    </location>
</feature>
<evidence type="ECO:0008006" key="6">
    <source>
        <dbReference type="Google" id="ProtNLM"/>
    </source>
</evidence>
<dbReference type="Gene3D" id="2.60.120.430">
    <property type="entry name" value="Galactose-binding lectin"/>
    <property type="match status" value="1"/>
</dbReference>
<evidence type="ECO:0000313" key="4">
    <source>
        <dbReference type="EMBL" id="NKI32006.1"/>
    </source>
</evidence>
<keyword evidence="1" id="KW-0732">Signal</keyword>
<dbReference type="InterPro" id="IPR015919">
    <property type="entry name" value="Cadherin-like_sf"/>
</dbReference>
<dbReference type="SUPFAM" id="SSF50952">
    <property type="entry name" value="Soluble quinoprotein glucose dehydrogenase"/>
    <property type="match status" value="1"/>
</dbReference>
<accession>A0ABX1GSI5</accession>
<dbReference type="InterPro" id="IPR012938">
    <property type="entry name" value="Glc/Sorbosone_DH"/>
</dbReference>
<gene>
    <name evidence="4" type="ORF">HCU67_08640</name>
</gene>
<keyword evidence="5" id="KW-1185">Reference proteome</keyword>
<evidence type="ECO:0000313" key="5">
    <source>
        <dbReference type="Proteomes" id="UP000718451"/>
    </source>
</evidence>
<dbReference type="Gene3D" id="2.120.10.30">
    <property type="entry name" value="TolB, C-terminal domain"/>
    <property type="match status" value="1"/>
</dbReference>
<dbReference type="InterPro" id="IPR013783">
    <property type="entry name" value="Ig-like_fold"/>
</dbReference>
<comment type="caution">
    <text evidence="4">The sequence shown here is derived from an EMBL/GenBank/DDBJ whole genome shotgun (WGS) entry which is preliminary data.</text>
</comment>
<dbReference type="Gene3D" id="2.60.40.10">
    <property type="entry name" value="Immunoglobulins"/>
    <property type="match status" value="2"/>
</dbReference>
<dbReference type="InterPro" id="IPR011042">
    <property type="entry name" value="6-blade_b-propeller_TolB-like"/>
</dbReference>
<dbReference type="PANTHER" id="PTHR19328">
    <property type="entry name" value="HEDGEHOG-INTERACTING PROTEIN"/>
    <property type="match status" value="1"/>
</dbReference>
<organism evidence="4 5">
    <name type="scientific">Croceivirga thetidis</name>
    <dbReference type="NCBI Taxonomy" id="2721623"/>
    <lineage>
        <taxon>Bacteria</taxon>
        <taxon>Pseudomonadati</taxon>
        <taxon>Bacteroidota</taxon>
        <taxon>Flavobacteriia</taxon>
        <taxon>Flavobacteriales</taxon>
        <taxon>Flavobacteriaceae</taxon>
        <taxon>Croceivirga</taxon>
    </lineage>
</organism>
<evidence type="ECO:0000256" key="1">
    <source>
        <dbReference type="SAM" id="SignalP"/>
    </source>
</evidence>
<feature type="non-terminal residue" evidence="4">
    <location>
        <position position="1167"/>
    </location>
</feature>
<reference evidence="4 5" key="1">
    <citation type="submission" date="2020-04" db="EMBL/GenBank/DDBJ databases">
        <authorList>
            <person name="Yoon J."/>
        </authorList>
    </citation>
    <scope>NUCLEOTIDE SEQUENCE [LARGE SCALE GENOMIC DNA]</scope>
    <source>
        <strain evidence="4 5">DJ-13</strain>
    </source>
</reference>
<dbReference type="EMBL" id="JAAWWL010000002">
    <property type="protein sequence ID" value="NKI32006.1"/>
    <property type="molecule type" value="Genomic_DNA"/>
</dbReference>
<name>A0ABX1GSI5_9FLAO</name>
<evidence type="ECO:0000259" key="2">
    <source>
        <dbReference type="Pfam" id="PF07995"/>
    </source>
</evidence>
<dbReference type="InterPro" id="IPR008979">
    <property type="entry name" value="Galactose-bd-like_sf"/>
</dbReference>
<feature type="domain" description="Glucose/Sorbosone dehydrogenase" evidence="2">
    <location>
        <begin position="270"/>
        <end position="443"/>
    </location>
</feature>
<dbReference type="Pfam" id="PF07995">
    <property type="entry name" value="GSDH"/>
    <property type="match status" value="2"/>
</dbReference>
<proteinExistence type="predicted"/>
<dbReference type="InterPro" id="IPR021720">
    <property type="entry name" value="Malectin_dom"/>
</dbReference>
<dbReference type="InterPro" id="IPR036280">
    <property type="entry name" value="Multihaem_cyt_sf"/>
</dbReference>
<dbReference type="Proteomes" id="UP000718451">
    <property type="component" value="Unassembled WGS sequence"/>
</dbReference>
<dbReference type="RefSeq" id="WP_210423679.1">
    <property type="nucleotide sequence ID" value="NZ_JAAWWL010000002.1"/>
</dbReference>
<dbReference type="Pfam" id="PF05345">
    <property type="entry name" value="He_PIG"/>
    <property type="match status" value="2"/>
</dbReference>
<dbReference type="PANTHER" id="PTHR19328:SF75">
    <property type="entry name" value="ALDOSE SUGAR DEHYDROGENASE YLII"/>
    <property type="match status" value="1"/>
</dbReference>
<dbReference type="Pfam" id="PF11721">
    <property type="entry name" value="Malectin"/>
    <property type="match status" value="1"/>
</dbReference>
<feature type="domain" description="Glucose/Sorbosone dehydrogenase" evidence="2">
    <location>
        <begin position="61"/>
        <end position="244"/>
    </location>
</feature>
<protein>
    <recommendedName>
        <fullName evidence="6">Glucose/Sorbosone dehydrogenase domain-containing protein</fullName>
    </recommendedName>
</protein>
<dbReference type="InterPro" id="IPR011041">
    <property type="entry name" value="Quinoprot_gluc/sorb_DH_b-prop"/>
</dbReference>
<dbReference type="SUPFAM" id="SSF49313">
    <property type="entry name" value="Cadherin-like"/>
    <property type="match status" value="1"/>
</dbReference>
<dbReference type="SUPFAM" id="SSF49785">
    <property type="entry name" value="Galactose-binding domain-like"/>
    <property type="match status" value="1"/>
</dbReference>